<organism evidence="8 9">
    <name type="scientific">Wansuia hejianensis</name>
    <dbReference type="NCBI Taxonomy" id="2763667"/>
    <lineage>
        <taxon>Bacteria</taxon>
        <taxon>Bacillati</taxon>
        <taxon>Bacillota</taxon>
        <taxon>Clostridia</taxon>
        <taxon>Lachnospirales</taxon>
        <taxon>Lachnospiraceae</taxon>
        <taxon>Wansuia</taxon>
    </lineage>
</organism>
<dbReference type="CDD" id="cd03586">
    <property type="entry name" value="PolY_Pol_IV_kappa"/>
    <property type="match status" value="1"/>
</dbReference>
<dbReference type="RefSeq" id="WP_249329155.1">
    <property type="nucleotide sequence ID" value="NZ_CP060635.1"/>
</dbReference>
<dbReference type="EMBL" id="CP060635">
    <property type="protein sequence ID" value="QNM09256.1"/>
    <property type="molecule type" value="Genomic_DNA"/>
</dbReference>
<evidence type="ECO:0000313" key="8">
    <source>
        <dbReference type="EMBL" id="QNM09256.1"/>
    </source>
</evidence>
<feature type="site" description="Substrate discrimination" evidence="6">
    <location>
        <position position="14"/>
    </location>
</feature>
<keyword evidence="6" id="KW-0235">DNA replication</keyword>
<dbReference type="GO" id="GO:0005829">
    <property type="term" value="C:cytosol"/>
    <property type="evidence" value="ECO:0007669"/>
    <property type="project" value="TreeGrafter"/>
</dbReference>
<dbReference type="Gene3D" id="3.30.1490.100">
    <property type="entry name" value="DNA polymerase, Y-family, little finger domain"/>
    <property type="match status" value="1"/>
</dbReference>
<dbReference type="InterPro" id="IPR001126">
    <property type="entry name" value="UmuC"/>
</dbReference>
<reference evidence="8 9" key="1">
    <citation type="submission" date="2020-08" db="EMBL/GenBank/DDBJ databases">
        <authorList>
            <person name="Liu C."/>
            <person name="Sun Q."/>
        </authorList>
    </citation>
    <scope>NUCLEOTIDE SEQUENCE [LARGE SCALE GENOMIC DNA]</scope>
    <source>
        <strain evidence="8 9">NSJ-29</strain>
    </source>
</reference>
<feature type="domain" description="UmuC" evidence="7">
    <location>
        <begin position="5"/>
        <end position="193"/>
    </location>
</feature>
<name>A0A7G9GEM4_9FIRM</name>
<dbReference type="InterPro" id="IPR043502">
    <property type="entry name" value="DNA/RNA_pol_sf"/>
</dbReference>
<dbReference type="AlphaFoldDB" id="A0A7G9GEM4"/>
<dbReference type="Gene3D" id="3.30.70.270">
    <property type="match status" value="1"/>
</dbReference>
<protein>
    <recommendedName>
        <fullName evidence="6">DNA polymerase IV</fullName>
        <shortName evidence="6">Pol IV</shortName>
        <ecNumber evidence="6">2.7.7.7</ecNumber>
    </recommendedName>
</protein>
<dbReference type="Pfam" id="PF11799">
    <property type="entry name" value="IMS_C"/>
    <property type="match status" value="1"/>
</dbReference>
<dbReference type="PROSITE" id="PS50173">
    <property type="entry name" value="UMUC"/>
    <property type="match status" value="1"/>
</dbReference>
<dbReference type="GO" id="GO:0009432">
    <property type="term" value="P:SOS response"/>
    <property type="evidence" value="ECO:0007669"/>
    <property type="project" value="TreeGrafter"/>
</dbReference>
<dbReference type="EC" id="2.7.7.7" evidence="6"/>
<dbReference type="GO" id="GO:0006281">
    <property type="term" value="P:DNA repair"/>
    <property type="evidence" value="ECO:0007669"/>
    <property type="project" value="UniProtKB-UniRule"/>
</dbReference>
<dbReference type="PANTHER" id="PTHR11076">
    <property type="entry name" value="DNA REPAIR POLYMERASE UMUC / TRANSFERASE FAMILY MEMBER"/>
    <property type="match status" value="1"/>
</dbReference>
<keyword evidence="2 6" id="KW-0515">Mutator protein</keyword>
<comment type="subunit">
    <text evidence="6">Monomer.</text>
</comment>
<evidence type="ECO:0000256" key="4">
    <source>
        <dbReference type="ARBA" id="ARBA00022763"/>
    </source>
</evidence>
<dbReference type="InterPro" id="IPR022880">
    <property type="entry name" value="DNApol_IV"/>
</dbReference>
<dbReference type="InterPro" id="IPR036775">
    <property type="entry name" value="DNA_pol_Y-fam_lit_finger_sf"/>
</dbReference>
<keyword evidence="6" id="KW-0238">DNA-binding</keyword>
<dbReference type="Proteomes" id="UP000515860">
    <property type="component" value="Chromosome"/>
</dbReference>
<evidence type="ECO:0000256" key="2">
    <source>
        <dbReference type="ARBA" id="ARBA00022457"/>
    </source>
</evidence>
<dbReference type="InterPro" id="IPR024728">
    <property type="entry name" value="PolY_HhH_motif"/>
</dbReference>
<dbReference type="SUPFAM" id="SSF100879">
    <property type="entry name" value="Lesion bypass DNA polymerase (Y-family), little finger domain"/>
    <property type="match status" value="1"/>
</dbReference>
<dbReference type="HAMAP" id="MF_01113">
    <property type="entry name" value="DNApol_IV"/>
    <property type="match status" value="1"/>
</dbReference>
<comment type="subcellular location">
    <subcellularLocation>
        <location evidence="6">Cytoplasm</location>
    </subcellularLocation>
</comment>
<evidence type="ECO:0000256" key="5">
    <source>
        <dbReference type="ARBA" id="ARBA00022932"/>
    </source>
</evidence>
<feature type="binding site" evidence="6">
    <location>
        <position position="111"/>
    </location>
    <ligand>
        <name>Mg(2+)</name>
        <dbReference type="ChEBI" id="CHEBI:18420"/>
    </ligand>
</feature>
<gene>
    <name evidence="6" type="primary">dinB</name>
    <name evidence="8" type="ORF">H9Q79_02910</name>
</gene>
<keyword evidence="9" id="KW-1185">Reference proteome</keyword>
<dbReference type="InterPro" id="IPR043128">
    <property type="entry name" value="Rev_trsase/Diguanyl_cyclase"/>
</dbReference>
<feature type="binding site" evidence="6">
    <location>
        <position position="9"/>
    </location>
    <ligand>
        <name>Mg(2+)</name>
        <dbReference type="ChEBI" id="CHEBI:18420"/>
    </ligand>
</feature>
<keyword evidence="6" id="KW-0234">DNA repair</keyword>
<comment type="function">
    <text evidence="6">Poorly processive, error-prone DNA polymerase involved in untargeted mutagenesis. Copies undamaged DNA at stalled replication forks, which arise in vivo from mismatched or misaligned primer ends. These misaligned primers can be extended by PolIV. Exhibits no 3'-5' exonuclease (proofreading) activity. May be involved in translesional synthesis, in conjunction with the beta clamp from PolIII.</text>
</comment>
<dbReference type="GO" id="GO:0003684">
    <property type="term" value="F:damaged DNA binding"/>
    <property type="evidence" value="ECO:0007669"/>
    <property type="project" value="InterPro"/>
</dbReference>
<keyword evidence="5 6" id="KW-0239">DNA-directed DNA polymerase</keyword>
<dbReference type="GO" id="GO:0000287">
    <property type="term" value="F:magnesium ion binding"/>
    <property type="evidence" value="ECO:0007669"/>
    <property type="project" value="UniProtKB-UniRule"/>
</dbReference>
<keyword evidence="6" id="KW-0963">Cytoplasm</keyword>
<dbReference type="GO" id="GO:0042276">
    <property type="term" value="P:error-prone translesion synthesis"/>
    <property type="evidence" value="ECO:0007669"/>
    <property type="project" value="TreeGrafter"/>
</dbReference>
<evidence type="ECO:0000313" key="9">
    <source>
        <dbReference type="Proteomes" id="UP000515860"/>
    </source>
</evidence>
<dbReference type="InterPro" id="IPR017961">
    <property type="entry name" value="DNA_pol_Y-fam_little_finger"/>
</dbReference>
<keyword evidence="6" id="KW-0479">Metal-binding</keyword>
<dbReference type="Gene3D" id="1.10.150.20">
    <property type="entry name" value="5' to 3' exonuclease, C-terminal subdomain"/>
    <property type="match status" value="1"/>
</dbReference>
<dbReference type="GO" id="GO:0003887">
    <property type="term" value="F:DNA-directed DNA polymerase activity"/>
    <property type="evidence" value="ECO:0007669"/>
    <property type="project" value="UniProtKB-UniRule"/>
</dbReference>
<dbReference type="Pfam" id="PF11798">
    <property type="entry name" value="IMS_HHH"/>
    <property type="match status" value="1"/>
</dbReference>
<keyword evidence="6" id="KW-0808">Transferase</keyword>
<comment type="cofactor">
    <cofactor evidence="6">
        <name>Mg(2+)</name>
        <dbReference type="ChEBI" id="CHEBI:18420"/>
    </cofactor>
    <text evidence="6">Binds 2 magnesium ions per subunit.</text>
</comment>
<evidence type="ECO:0000256" key="3">
    <source>
        <dbReference type="ARBA" id="ARBA00022695"/>
    </source>
</evidence>
<dbReference type="SUPFAM" id="SSF56672">
    <property type="entry name" value="DNA/RNA polymerases"/>
    <property type="match status" value="1"/>
</dbReference>
<dbReference type="KEGG" id="whj:H9Q79_02910"/>
<dbReference type="InterPro" id="IPR050116">
    <property type="entry name" value="DNA_polymerase-Y"/>
</dbReference>
<evidence type="ECO:0000256" key="6">
    <source>
        <dbReference type="HAMAP-Rule" id="MF_01113"/>
    </source>
</evidence>
<proteinExistence type="inferred from homology"/>
<dbReference type="PANTHER" id="PTHR11076:SF35">
    <property type="entry name" value="DNA REPAIR PROTEIN HOMOLOG YOBH"/>
    <property type="match status" value="1"/>
</dbReference>
<dbReference type="Gene3D" id="3.40.1170.60">
    <property type="match status" value="1"/>
</dbReference>
<feature type="active site" evidence="6">
    <location>
        <position position="112"/>
    </location>
</feature>
<evidence type="ECO:0000256" key="1">
    <source>
        <dbReference type="ARBA" id="ARBA00010945"/>
    </source>
</evidence>
<dbReference type="GO" id="GO:0006261">
    <property type="term" value="P:DNA-templated DNA replication"/>
    <property type="evidence" value="ECO:0007669"/>
    <property type="project" value="UniProtKB-UniRule"/>
</dbReference>
<keyword evidence="4 6" id="KW-0227">DNA damage</keyword>
<sequence>MNQVIFHVDVNSAYLSWSAIKSLAGGGGEDYRQIPCVVGGDESKRHGVVLAKSLPAKKYGIRTGESLFEARRKCPDVKIIKPDFPWYVEKSRAMMAILSQYSPDIYKYSIDEAFLDMTGMEGLMGRPVEAACRLKDQIRDELGFTVNIGVSSNYLLAKMASDFEKPDKVHTLFAGEIREKMWPLPVRDLFSVGGSSEKKLLKYGVRTIGELAAMDRKRLVKDMGLQGGVIWEYANGIESVPIVQRETKEKSYGNSITTSQDIGSCETACRMLMPLCETVAMRLRLDSMKVSTVTVQVTDYDFKKRSHQRSLGHATDVTAEIYEAACGLMREMWNGTPVRLIGVSGGKAAREEYEQMSLFQDPQTEKQKKLDRAMDSLKLRFGEDAVIRASLLEDNGRTRGMARAKMEHKIKKAGPESRRIKERHNEGTI</sequence>
<evidence type="ECO:0000259" key="7">
    <source>
        <dbReference type="PROSITE" id="PS50173"/>
    </source>
</evidence>
<keyword evidence="3 6" id="KW-0548">Nucleotidyltransferase</keyword>
<dbReference type="Pfam" id="PF00817">
    <property type="entry name" value="IMS"/>
    <property type="match status" value="1"/>
</dbReference>
<accession>A0A7G9GEM4</accession>
<comment type="catalytic activity">
    <reaction evidence="6">
        <text>DNA(n) + a 2'-deoxyribonucleoside 5'-triphosphate = DNA(n+1) + diphosphate</text>
        <dbReference type="Rhea" id="RHEA:22508"/>
        <dbReference type="Rhea" id="RHEA-COMP:17339"/>
        <dbReference type="Rhea" id="RHEA-COMP:17340"/>
        <dbReference type="ChEBI" id="CHEBI:33019"/>
        <dbReference type="ChEBI" id="CHEBI:61560"/>
        <dbReference type="ChEBI" id="CHEBI:173112"/>
        <dbReference type="EC" id="2.7.7.7"/>
    </reaction>
</comment>
<comment type="similarity">
    <text evidence="1 6">Belongs to the DNA polymerase type-Y family.</text>
</comment>
<keyword evidence="6" id="KW-0460">Magnesium</keyword>